<proteinExistence type="predicted"/>
<dbReference type="EMBL" id="BQNB010010402">
    <property type="protein sequence ID" value="GJS76804.1"/>
    <property type="molecule type" value="Genomic_DNA"/>
</dbReference>
<reference evidence="3" key="1">
    <citation type="journal article" date="2022" name="Int. J. Mol. Sci.">
        <title>Draft Genome of Tanacetum Coccineum: Genomic Comparison of Closely Related Tanacetum-Family Plants.</title>
        <authorList>
            <person name="Yamashiro T."/>
            <person name="Shiraishi A."/>
            <person name="Nakayama K."/>
            <person name="Satake H."/>
        </authorList>
    </citation>
    <scope>NUCLEOTIDE SEQUENCE</scope>
</reference>
<feature type="compositionally biased region" description="Low complexity" evidence="2">
    <location>
        <begin position="304"/>
        <end position="314"/>
    </location>
</feature>
<feature type="coiled-coil region" evidence="1">
    <location>
        <begin position="56"/>
        <end position="97"/>
    </location>
</feature>
<gene>
    <name evidence="3" type="ORF">Tco_0726685</name>
</gene>
<keyword evidence="1" id="KW-0175">Coiled coil</keyword>
<feature type="coiled-coil region" evidence="1">
    <location>
        <begin position="4"/>
        <end position="31"/>
    </location>
</feature>
<keyword evidence="4" id="KW-1185">Reference proteome</keyword>
<evidence type="ECO:0000256" key="1">
    <source>
        <dbReference type="SAM" id="Coils"/>
    </source>
</evidence>
<accession>A0ABQ4YG81</accession>
<dbReference type="Proteomes" id="UP001151760">
    <property type="component" value="Unassembled WGS sequence"/>
</dbReference>
<comment type="caution">
    <text evidence="3">The sequence shown here is derived from an EMBL/GenBank/DDBJ whole genome shotgun (WGS) entry which is preliminary data.</text>
</comment>
<evidence type="ECO:0000256" key="2">
    <source>
        <dbReference type="SAM" id="MobiDB-lite"/>
    </source>
</evidence>
<dbReference type="Gene3D" id="1.10.287.1490">
    <property type="match status" value="1"/>
</dbReference>
<protein>
    <recommendedName>
        <fullName evidence="5">Transposase (Putative), gypsy type</fullName>
    </recommendedName>
</protein>
<name>A0ABQ4YG81_9ASTR</name>
<sequence>MAKIARRDRRIQAREEEIQKLDEEVKSLSVVETEVHGLRNQTQNLETLLEAEVDMNKAAEANNADLAGELESLRTQLSNLQVSNQQLSQQVSSLQCKIIGEEKIKAAFEEFKNHEDEKVERRCAEMDARLDALSIDFDEELYPHMLTAIAGRRWVIEHSLRLAVMKCAESAELRQGFADVVSAGIAKGMSEGLKHRVEHGKAQLDLEAPQFHKIPVYPEVRDPKDPWAYKEEILLEDAIASNVSLAEKKKKYRIVCRTHGVGSAHHARSDGVPVSVPTVVPQGLAILLADAATQTDVPEDESSPKLSRSKSLPSMYNLDWP</sequence>
<reference evidence="3" key="2">
    <citation type="submission" date="2022-01" db="EMBL/GenBank/DDBJ databases">
        <authorList>
            <person name="Yamashiro T."/>
            <person name="Shiraishi A."/>
            <person name="Satake H."/>
            <person name="Nakayama K."/>
        </authorList>
    </citation>
    <scope>NUCLEOTIDE SEQUENCE</scope>
</reference>
<organism evidence="3 4">
    <name type="scientific">Tanacetum coccineum</name>
    <dbReference type="NCBI Taxonomy" id="301880"/>
    <lineage>
        <taxon>Eukaryota</taxon>
        <taxon>Viridiplantae</taxon>
        <taxon>Streptophyta</taxon>
        <taxon>Embryophyta</taxon>
        <taxon>Tracheophyta</taxon>
        <taxon>Spermatophyta</taxon>
        <taxon>Magnoliopsida</taxon>
        <taxon>eudicotyledons</taxon>
        <taxon>Gunneridae</taxon>
        <taxon>Pentapetalae</taxon>
        <taxon>asterids</taxon>
        <taxon>campanulids</taxon>
        <taxon>Asterales</taxon>
        <taxon>Asteraceae</taxon>
        <taxon>Asteroideae</taxon>
        <taxon>Anthemideae</taxon>
        <taxon>Anthemidinae</taxon>
        <taxon>Tanacetum</taxon>
    </lineage>
</organism>
<evidence type="ECO:0000313" key="3">
    <source>
        <dbReference type="EMBL" id="GJS76804.1"/>
    </source>
</evidence>
<feature type="region of interest" description="Disordered" evidence="2">
    <location>
        <begin position="293"/>
        <end position="321"/>
    </location>
</feature>
<evidence type="ECO:0008006" key="5">
    <source>
        <dbReference type="Google" id="ProtNLM"/>
    </source>
</evidence>
<evidence type="ECO:0000313" key="4">
    <source>
        <dbReference type="Proteomes" id="UP001151760"/>
    </source>
</evidence>